<accession>A0A1X6ZFX4</accession>
<feature type="compositionally biased region" description="Basic and acidic residues" evidence="1">
    <location>
        <begin position="451"/>
        <end position="464"/>
    </location>
</feature>
<keyword evidence="2" id="KW-1133">Transmembrane helix</keyword>
<dbReference type="EMBL" id="FWFU01000003">
    <property type="protein sequence ID" value="SLN49984.1"/>
    <property type="molecule type" value="Genomic_DNA"/>
</dbReference>
<dbReference type="AlphaFoldDB" id="A0A1X6ZFX4"/>
<evidence type="ECO:0000256" key="1">
    <source>
        <dbReference type="SAM" id="MobiDB-lite"/>
    </source>
</evidence>
<evidence type="ECO:0000256" key="2">
    <source>
        <dbReference type="SAM" id="Phobius"/>
    </source>
</evidence>
<feature type="compositionally biased region" description="Low complexity" evidence="1">
    <location>
        <begin position="194"/>
        <end position="203"/>
    </location>
</feature>
<feature type="region of interest" description="Disordered" evidence="1">
    <location>
        <begin position="430"/>
        <end position="469"/>
    </location>
</feature>
<keyword evidence="2" id="KW-0472">Membrane</keyword>
<feature type="compositionally biased region" description="Basic and acidic residues" evidence="1">
    <location>
        <begin position="204"/>
        <end position="221"/>
    </location>
</feature>
<evidence type="ECO:0000313" key="3">
    <source>
        <dbReference type="EMBL" id="SLN49984.1"/>
    </source>
</evidence>
<keyword evidence="4" id="KW-1185">Reference proteome</keyword>
<name>A0A1X6ZFX4_9RHOB</name>
<feature type="compositionally biased region" description="Basic and acidic residues" evidence="1">
    <location>
        <begin position="310"/>
        <end position="321"/>
    </location>
</feature>
<feature type="transmembrane region" description="Helical" evidence="2">
    <location>
        <begin position="386"/>
        <end position="410"/>
    </location>
</feature>
<feature type="region of interest" description="Disordered" evidence="1">
    <location>
        <begin position="603"/>
        <end position="630"/>
    </location>
</feature>
<proteinExistence type="predicted"/>
<evidence type="ECO:0000313" key="4">
    <source>
        <dbReference type="Proteomes" id="UP000193207"/>
    </source>
</evidence>
<keyword evidence="2" id="KW-0812">Transmembrane</keyword>
<gene>
    <name evidence="3" type="ORF">ROH8110_02721</name>
</gene>
<dbReference type="RefSeq" id="WP_085818243.1">
    <property type="nucleotide sequence ID" value="NZ_FWFU01000003.1"/>
</dbReference>
<reference evidence="3 4" key="1">
    <citation type="submission" date="2017-03" db="EMBL/GenBank/DDBJ databases">
        <authorList>
            <person name="Afonso C.L."/>
            <person name="Miller P.J."/>
            <person name="Scott M.A."/>
            <person name="Spackman E."/>
            <person name="Goraichik I."/>
            <person name="Dimitrov K.M."/>
            <person name="Suarez D.L."/>
            <person name="Swayne D.E."/>
        </authorList>
    </citation>
    <scope>NUCLEOTIDE SEQUENCE [LARGE SCALE GENOMIC DNA]</scope>
    <source>
        <strain evidence="3 4">CECT 8110</strain>
    </source>
</reference>
<sequence length="810" mass="85542">MKPNFALTLSFEGLALLHRAYPGWHSVGDVAFDVPDLPDALAQLRDRGLALDPAGMTCKLVIPDDQIRYLDFDPDGATGEALEQAVRDQLSGATPYALEDLAYDWSFEAGQVHVAAVALETLDEAEEFAARYGFNPVCFVAMPARGRFVGEPWFGQAAQAEQHMQPGAVLERDSAAIRIIGTAPEPSFADAAEPEPQAEAAPQAEHEPQIEQEPQVEHEPQAEPESETEAIQSDPALAPVPESAPDTAPETDNHEAPVLAAGKEPVAAFRSVRASRDDATAPVSRRLEGAARGLTTIAPASSAAPPVTGHPEDSARDHDAPDLRAASDDRLHPAENDNDPAAAFFTQRDAAVSSVTATPPPPADEKQRMTIFGARDAAPVGGKPRYLGLALTAALLLFLVAVAAWASIFMDDGVTGLFRSKPSPQIAVVPAPEKATPDETTAAAPPPAPADRPETAAEPARTDTPDAELTPDELLSRYAATGIWQQAPEAPSAPSLMTLDDFYQTSIDTPVRSSDAVALPAVDAQRADTAPGRPADPVAPDTRFVMDDRGLVLATPEGALTPQGVLVYAGRPALTPGNIPDRPSGATIADTLTEAESLRLFSVRPRPRPGNLAEQNERGQLGVGGRSRSELASLRPRVRPANIAPPAQQTAAAAAPEPQLIVDPEAVNAALNEAARQPDPFASATPQAVSNSLKPNLRPRNFEKTVARTRATAQSTPVSATQRIAPSAPTATTVARAATEQNAISLRQVNLIGVYGSPSNRRALVRLANGRYEKVQVGDKLDGGQVAAIGESELRYQKRGKNIVLRIPKG</sequence>
<feature type="compositionally biased region" description="Polar residues" evidence="1">
    <location>
        <begin position="684"/>
        <end position="694"/>
    </location>
</feature>
<dbReference type="Proteomes" id="UP000193207">
    <property type="component" value="Unassembled WGS sequence"/>
</dbReference>
<protein>
    <submittedName>
        <fullName evidence="3">Type IV pilus biogenesis</fullName>
    </submittedName>
</protein>
<feature type="region of interest" description="Disordered" evidence="1">
    <location>
        <begin position="186"/>
        <end position="321"/>
    </location>
</feature>
<organism evidence="3 4">
    <name type="scientific">Roseovarius halotolerans</name>
    <dbReference type="NCBI Taxonomy" id="505353"/>
    <lineage>
        <taxon>Bacteria</taxon>
        <taxon>Pseudomonadati</taxon>
        <taxon>Pseudomonadota</taxon>
        <taxon>Alphaproteobacteria</taxon>
        <taxon>Rhodobacterales</taxon>
        <taxon>Roseobacteraceae</taxon>
        <taxon>Roseovarius</taxon>
    </lineage>
</organism>
<feature type="region of interest" description="Disordered" evidence="1">
    <location>
        <begin position="679"/>
        <end position="700"/>
    </location>
</feature>
<feature type="compositionally biased region" description="Basic and acidic residues" evidence="1">
    <location>
        <begin position="274"/>
        <end position="289"/>
    </location>
</feature>
<feature type="compositionally biased region" description="Low complexity" evidence="1">
    <location>
        <begin position="430"/>
        <end position="443"/>
    </location>
</feature>
<dbReference type="OrthoDB" id="7870459at2"/>